<dbReference type="SUPFAM" id="SSF53474">
    <property type="entry name" value="alpha/beta-Hydrolases"/>
    <property type="match status" value="1"/>
</dbReference>
<dbReference type="AlphaFoldDB" id="A0A132B7N8"/>
<evidence type="ECO:0000313" key="3">
    <source>
        <dbReference type="Proteomes" id="UP000070700"/>
    </source>
</evidence>
<feature type="domain" description="AB hydrolase-1" evidence="1">
    <location>
        <begin position="54"/>
        <end position="323"/>
    </location>
</feature>
<dbReference type="KEGG" id="psco:LY89DRAFT_630275"/>
<keyword evidence="3" id="KW-1185">Reference proteome</keyword>
<proteinExistence type="predicted"/>
<dbReference type="Pfam" id="PF12697">
    <property type="entry name" value="Abhydrolase_6"/>
    <property type="match status" value="1"/>
</dbReference>
<dbReference type="PANTHER" id="PTHR43329">
    <property type="entry name" value="EPOXIDE HYDROLASE"/>
    <property type="match status" value="1"/>
</dbReference>
<dbReference type="InterPro" id="IPR000073">
    <property type="entry name" value="AB_hydrolase_1"/>
</dbReference>
<accession>A0A132B7N8</accession>
<gene>
    <name evidence="2" type="ORF">LY89DRAFT_630275</name>
</gene>
<name>A0A132B7N8_MOLSC</name>
<dbReference type="InParanoid" id="A0A132B7N8"/>
<dbReference type="OrthoDB" id="284184at2759"/>
<dbReference type="GeneID" id="28820959"/>
<protein>
    <submittedName>
        <fullName evidence="2">Putative Fluoroacetate dehalogenase</fullName>
    </submittedName>
</protein>
<sequence>MDSLWDTRCITASSSDVEYMTSLGLESNFNTVIADKIFYYQRGLKDVKADTPILVMLHGYPQTNFMWRHIIPLLPEDIPIFLPDLPGYGRSSPLSSPHSKRNVGNAILSMLYSLLPSASDSHPIILAGHDRGARVCQRLSIDAASDTHFAIRGSILLDITPGTAQWQKLAEPQATVSCYHWSFLPNVELATAMILAFGGDKYMRTNFSRWHGKNEVGLRRLKENDAERVYADAFKYEHVIRATCDDYRASAEEEVKQHEDDQREGRKLDSDVLLLYSSSFLASRGSVEIWKEWMGKGNLEMKGLGDGVGHFVAEEAPEKTAEAMVTFYNNHN</sequence>
<dbReference type="InterPro" id="IPR029058">
    <property type="entry name" value="AB_hydrolase_fold"/>
</dbReference>
<organism evidence="2 3">
    <name type="scientific">Mollisia scopiformis</name>
    <name type="common">Conifer needle endophyte fungus</name>
    <name type="synonym">Phialocephala scopiformis</name>
    <dbReference type="NCBI Taxonomy" id="149040"/>
    <lineage>
        <taxon>Eukaryota</taxon>
        <taxon>Fungi</taxon>
        <taxon>Dikarya</taxon>
        <taxon>Ascomycota</taxon>
        <taxon>Pezizomycotina</taxon>
        <taxon>Leotiomycetes</taxon>
        <taxon>Helotiales</taxon>
        <taxon>Mollisiaceae</taxon>
        <taxon>Mollisia</taxon>
    </lineage>
</organism>
<reference evidence="2 3" key="1">
    <citation type="submission" date="2015-10" db="EMBL/GenBank/DDBJ databases">
        <title>Full genome of DAOMC 229536 Phialocephala scopiformis, a fungal endophyte of spruce producing the potent anti-insectan compound rugulosin.</title>
        <authorList>
            <consortium name="DOE Joint Genome Institute"/>
            <person name="Walker A.K."/>
            <person name="Frasz S.L."/>
            <person name="Seifert K.A."/>
            <person name="Miller J.D."/>
            <person name="Mondo S.J."/>
            <person name="Labutti K."/>
            <person name="Lipzen A."/>
            <person name="Dockter R."/>
            <person name="Kennedy M."/>
            <person name="Grigoriev I.V."/>
            <person name="Spatafora J.W."/>
        </authorList>
    </citation>
    <scope>NUCLEOTIDE SEQUENCE [LARGE SCALE GENOMIC DNA]</scope>
    <source>
        <strain evidence="2 3">CBS 120377</strain>
    </source>
</reference>
<dbReference type="Proteomes" id="UP000070700">
    <property type="component" value="Unassembled WGS sequence"/>
</dbReference>
<dbReference type="EMBL" id="KQ947436">
    <property type="protein sequence ID" value="KUJ08381.1"/>
    <property type="molecule type" value="Genomic_DNA"/>
</dbReference>
<evidence type="ECO:0000313" key="2">
    <source>
        <dbReference type="EMBL" id="KUJ08381.1"/>
    </source>
</evidence>
<dbReference type="RefSeq" id="XP_018062736.1">
    <property type="nucleotide sequence ID" value="XM_018211233.1"/>
</dbReference>
<evidence type="ECO:0000259" key="1">
    <source>
        <dbReference type="Pfam" id="PF12697"/>
    </source>
</evidence>
<dbReference type="Gene3D" id="3.40.50.1820">
    <property type="entry name" value="alpha/beta hydrolase"/>
    <property type="match status" value="1"/>
</dbReference>